<evidence type="ECO:0000313" key="1">
    <source>
        <dbReference type="EMBL" id="MBA3926780.1"/>
    </source>
</evidence>
<dbReference type="Proteomes" id="UP000548787">
    <property type="component" value="Unassembled WGS sequence"/>
</dbReference>
<dbReference type="PANTHER" id="PTHR14136:SF25">
    <property type="entry name" value="BTB_POZ DOMAIN-CONTAINING PROTEIN"/>
    <property type="match status" value="1"/>
</dbReference>
<keyword evidence="2" id="KW-1185">Reference proteome</keyword>
<sequence>MNEKLVGYIDGQFSAYEDTAEISELKEELVHDLQEKYGELEEQGYDTEEAYELTIHSLGDISEVIESIGVKRKMSLEDNPAWQEIEEAKARAANNDGTIRRKVTEGFNFSNSDLRNSRFDEGEFRGVNFKHSNLSGVNFDHRVFIDARLDYVNLTGASFEQAEFHNGSLKGVYAKKGEGSPSFRGAFMQGVNVSVAMLKGADFSYANLANSKFNASELSYTSFEGADLTFAELKQSSISKSKFDNAIFDQTDFSYSDLSKMNFDGETFRGTIFRSTGLVGATFRDATFENVFFKGSYVKRADFTGAVMDMASYESLKTNRKADLSGIILM</sequence>
<dbReference type="InterPro" id="IPR001646">
    <property type="entry name" value="5peptide_repeat"/>
</dbReference>
<dbReference type="SUPFAM" id="SSF141571">
    <property type="entry name" value="Pentapeptide repeat-like"/>
    <property type="match status" value="1"/>
</dbReference>
<dbReference type="Gene3D" id="2.160.20.80">
    <property type="entry name" value="E3 ubiquitin-protein ligase SopA"/>
    <property type="match status" value="2"/>
</dbReference>
<dbReference type="RefSeq" id="WP_181676924.1">
    <property type="nucleotide sequence ID" value="NZ_JABJVM010000010.1"/>
</dbReference>
<accession>A0A7W1T774</accession>
<dbReference type="Pfam" id="PF00805">
    <property type="entry name" value="Pentapeptide"/>
    <property type="match status" value="4"/>
</dbReference>
<gene>
    <name evidence="1" type="ORF">HPK16_10545</name>
</gene>
<protein>
    <submittedName>
        <fullName evidence="1">Pentapeptide repeat-containing protein</fullName>
    </submittedName>
</protein>
<comment type="caution">
    <text evidence="1">The sequence shown here is derived from an EMBL/GenBank/DDBJ whole genome shotgun (WGS) entry which is preliminary data.</text>
</comment>
<dbReference type="AlphaFoldDB" id="A0A7W1T774"/>
<dbReference type="EMBL" id="JABJVM010000010">
    <property type="protein sequence ID" value="MBA3926780.1"/>
    <property type="molecule type" value="Genomic_DNA"/>
</dbReference>
<evidence type="ECO:0000313" key="2">
    <source>
        <dbReference type="Proteomes" id="UP000548787"/>
    </source>
</evidence>
<proteinExistence type="predicted"/>
<dbReference type="PANTHER" id="PTHR14136">
    <property type="entry name" value="BTB_POZ DOMAIN-CONTAINING PROTEIN KCTD9"/>
    <property type="match status" value="1"/>
</dbReference>
<reference evidence="1 2" key="1">
    <citation type="submission" date="2020-08" db="EMBL/GenBank/DDBJ databases">
        <title>Listeria ohnekaius sp. nov. and Listeria portnoyii sp. nov. isolated from non-agricultural and natural environments.</title>
        <authorList>
            <person name="Weller D."/>
            <person name="Belias A.M."/>
            <person name="Liao J."/>
            <person name="Guo S."/>
            <person name="Orsi R.H."/>
            <person name="Wiedmann M."/>
        </authorList>
    </citation>
    <scope>NUCLEOTIDE SEQUENCE [LARGE SCALE GENOMIC DNA]</scope>
    <source>
        <strain evidence="1 2">FSL W9-0585</strain>
    </source>
</reference>
<dbReference type="InterPro" id="IPR047928">
    <property type="entry name" value="Perm_prefix_1"/>
</dbReference>
<dbReference type="InterPro" id="IPR051082">
    <property type="entry name" value="Pentapeptide-BTB/POZ_domain"/>
</dbReference>
<name>A0A7W1T774_9LIST</name>
<organism evidence="1 2">
    <name type="scientific">Listeria rustica</name>
    <dbReference type="NCBI Taxonomy" id="2713503"/>
    <lineage>
        <taxon>Bacteria</taxon>
        <taxon>Bacillati</taxon>
        <taxon>Bacillota</taxon>
        <taxon>Bacilli</taxon>
        <taxon>Bacillales</taxon>
        <taxon>Listeriaceae</taxon>
        <taxon>Listeria</taxon>
    </lineage>
</organism>
<dbReference type="NCBIfam" id="NF038403">
    <property type="entry name" value="perm_prefix_1"/>
    <property type="match status" value="1"/>
</dbReference>